<dbReference type="Pfam" id="PF13639">
    <property type="entry name" value="zf-RING_2"/>
    <property type="match status" value="1"/>
</dbReference>
<dbReference type="GO" id="GO:0006511">
    <property type="term" value="P:ubiquitin-dependent protein catabolic process"/>
    <property type="evidence" value="ECO:0007669"/>
    <property type="project" value="TreeGrafter"/>
</dbReference>
<dbReference type="PANTHER" id="PTHR45931:SF5">
    <property type="entry name" value="RING-TYPE DOMAIN-CONTAINING PROTEIN"/>
    <property type="match status" value="1"/>
</dbReference>
<gene>
    <name evidence="7" type="ORF">NCGR_LOCUS50577</name>
</gene>
<evidence type="ECO:0000256" key="4">
    <source>
        <dbReference type="PROSITE-ProRule" id="PRU00175"/>
    </source>
</evidence>
<feature type="region of interest" description="Disordered" evidence="5">
    <location>
        <begin position="1"/>
        <end position="65"/>
    </location>
</feature>
<dbReference type="GO" id="GO:0005634">
    <property type="term" value="C:nucleus"/>
    <property type="evidence" value="ECO:0007669"/>
    <property type="project" value="TreeGrafter"/>
</dbReference>
<dbReference type="OrthoDB" id="8062037at2759"/>
<evidence type="ECO:0000256" key="3">
    <source>
        <dbReference type="ARBA" id="ARBA00022833"/>
    </source>
</evidence>
<dbReference type="InterPro" id="IPR001841">
    <property type="entry name" value="Znf_RING"/>
</dbReference>
<evidence type="ECO:0000256" key="1">
    <source>
        <dbReference type="ARBA" id="ARBA00022723"/>
    </source>
</evidence>
<name>A0A811RAS0_9POAL</name>
<dbReference type="SMART" id="SM00184">
    <property type="entry name" value="RING"/>
    <property type="match status" value="1"/>
</dbReference>
<evidence type="ECO:0000313" key="8">
    <source>
        <dbReference type="Proteomes" id="UP000604825"/>
    </source>
</evidence>
<feature type="compositionally biased region" description="Basic residues" evidence="5">
    <location>
        <begin position="32"/>
        <end position="49"/>
    </location>
</feature>
<feature type="compositionally biased region" description="Pro residues" evidence="5">
    <location>
        <begin position="15"/>
        <end position="26"/>
    </location>
</feature>
<dbReference type="InterPro" id="IPR051834">
    <property type="entry name" value="RING_finger_E3_ligase"/>
</dbReference>
<dbReference type="PROSITE" id="PS50089">
    <property type="entry name" value="ZF_RING_2"/>
    <property type="match status" value="1"/>
</dbReference>
<dbReference type="PANTHER" id="PTHR45931">
    <property type="entry name" value="SI:CH211-59O9.10"/>
    <property type="match status" value="1"/>
</dbReference>
<dbReference type="Gene3D" id="3.30.40.10">
    <property type="entry name" value="Zinc/RING finger domain, C3HC4 (zinc finger)"/>
    <property type="match status" value="1"/>
</dbReference>
<dbReference type="GO" id="GO:0061630">
    <property type="term" value="F:ubiquitin protein ligase activity"/>
    <property type="evidence" value="ECO:0007669"/>
    <property type="project" value="TreeGrafter"/>
</dbReference>
<dbReference type="SUPFAM" id="SSF57850">
    <property type="entry name" value="RING/U-box"/>
    <property type="match status" value="1"/>
</dbReference>
<dbReference type="GO" id="GO:0008270">
    <property type="term" value="F:zinc ion binding"/>
    <property type="evidence" value="ECO:0007669"/>
    <property type="project" value="UniProtKB-KW"/>
</dbReference>
<feature type="compositionally biased region" description="Basic and acidic residues" evidence="5">
    <location>
        <begin position="50"/>
        <end position="63"/>
    </location>
</feature>
<evidence type="ECO:0000313" key="7">
    <source>
        <dbReference type="EMBL" id="CAD6267272.1"/>
    </source>
</evidence>
<dbReference type="EMBL" id="CAJGYO010000014">
    <property type="protein sequence ID" value="CAD6267272.1"/>
    <property type="molecule type" value="Genomic_DNA"/>
</dbReference>
<keyword evidence="3" id="KW-0862">Zinc</keyword>
<feature type="domain" description="RING-type" evidence="6">
    <location>
        <begin position="209"/>
        <end position="251"/>
    </location>
</feature>
<keyword evidence="1" id="KW-0479">Metal-binding</keyword>
<comment type="caution">
    <text evidence="7">The sequence shown here is derived from an EMBL/GenBank/DDBJ whole genome shotgun (WGS) entry which is preliminary data.</text>
</comment>
<dbReference type="Proteomes" id="UP000604825">
    <property type="component" value="Unassembled WGS sequence"/>
</dbReference>
<evidence type="ECO:0000259" key="6">
    <source>
        <dbReference type="PROSITE" id="PS50089"/>
    </source>
</evidence>
<protein>
    <recommendedName>
        <fullName evidence="6">RING-type domain-containing protein</fullName>
    </recommendedName>
</protein>
<evidence type="ECO:0000256" key="5">
    <source>
        <dbReference type="SAM" id="MobiDB-lite"/>
    </source>
</evidence>
<keyword evidence="2 4" id="KW-0863">Zinc-finger</keyword>
<sequence>MPIASKLVYFQRRPSPAPPDDPGPEPPDPRRRPCRDHRRRRSSLSSHHKPGQEHIPGHQRDAATKPLGSVGNIAEHAAGMSSSTRLHRSISDHGRLPDAVQQARERLLQRLNSVDLSGRRQKTWPSESFWPGLTRPADAGVSTSSDNILGSLTNCFQPGEPVAASKAEEGTVITNTDECMPITVFPKPVSKLQEAEDGEAVGASSPAECSICLERCGDSGDGLIQLRCRHIFHSACLERWLRSRADCPYCRATVRVCS</sequence>
<reference evidence="7" key="1">
    <citation type="submission" date="2020-10" db="EMBL/GenBank/DDBJ databases">
        <authorList>
            <person name="Han B."/>
            <person name="Lu T."/>
            <person name="Zhao Q."/>
            <person name="Huang X."/>
            <person name="Zhao Y."/>
        </authorList>
    </citation>
    <scope>NUCLEOTIDE SEQUENCE</scope>
</reference>
<keyword evidence="8" id="KW-1185">Reference proteome</keyword>
<dbReference type="InterPro" id="IPR013083">
    <property type="entry name" value="Znf_RING/FYVE/PHD"/>
</dbReference>
<accession>A0A811RAS0</accession>
<evidence type="ECO:0000256" key="2">
    <source>
        <dbReference type="ARBA" id="ARBA00022771"/>
    </source>
</evidence>
<proteinExistence type="predicted"/>
<dbReference type="AlphaFoldDB" id="A0A811RAS0"/>
<organism evidence="7 8">
    <name type="scientific">Miscanthus lutarioriparius</name>
    <dbReference type="NCBI Taxonomy" id="422564"/>
    <lineage>
        <taxon>Eukaryota</taxon>
        <taxon>Viridiplantae</taxon>
        <taxon>Streptophyta</taxon>
        <taxon>Embryophyta</taxon>
        <taxon>Tracheophyta</taxon>
        <taxon>Spermatophyta</taxon>
        <taxon>Magnoliopsida</taxon>
        <taxon>Liliopsida</taxon>
        <taxon>Poales</taxon>
        <taxon>Poaceae</taxon>
        <taxon>PACMAD clade</taxon>
        <taxon>Panicoideae</taxon>
        <taxon>Andropogonodae</taxon>
        <taxon>Andropogoneae</taxon>
        <taxon>Saccharinae</taxon>
        <taxon>Miscanthus</taxon>
    </lineage>
</organism>